<dbReference type="Proteomes" id="UP000287177">
    <property type="component" value="Unassembled WGS sequence"/>
</dbReference>
<keyword evidence="3" id="KW-1185">Reference proteome</keyword>
<dbReference type="EMBL" id="ATDN01000001">
    <property type="protein sequence ID" value="RWA23971.1"/>
    <property type="molecule type" value="Genomic_DNA"/>
</dbReference>
<feature type="compositionally biased region" description="Polar residues" evidence="1">
    <location>
        <begin position="1"/>
        <end position="13"/>
    </location>
</feature>
<organism evidence="2 3">
    <name type="scientific">Mycolicibacterium elephantis DSM 44368</name>
    <dbReference type="NCBI Taxonomy" id="1335622"/>
    <lineage>
        <taxon>Bacteria</taxon>
        <taxon>Bacillati</taxon>
        <taxon>Actinomycetota</taxon>
        <taxon>Actinomycetes</taxon>
        <taxon>Mycobacteriales</taxon>
        <taxon>Mycobacteriaceae</taxon>
        <taxon>Mycolicibacterium</taxon>
    </lineage>
</organism>
<accession>A0A439E0S2</accession>
<gene>
    <name evidence="2" type="ORF">MELE44368_01805</name>
</gene>
<protein>
    <submittedName>
        <fullName evidence="2">Uncharacterized protein</fullName>
    </submittedName>
</protein>
<evidence type="ECO:0000256" key="1">
    <source>
        <dbReference type="SAM" id="MobiDB-lite"/>
    </source>
</evidence>
<sequence length="71" mass="7937">MTLSTTEYYVSTGESKEATRARQAKYRRRQRLAMALLHAAEARGLSGGEAIAVLQNADYRTLQECQSMGIR</sequence>
<proteinExistence type="predicted"/>
<name>A0A439E0S2_9MYCO</name>
<evidence type="ECO:0000313" key="2">
    <source>
        <dbReference type="EMBL" id="RWA23971.1"/>
    </source>
</evidence>
<feature type="region of interest" description="Disordered" evidence="1">
    <location>
        <begin position="1"/>
        <end position="23"/>
    </location>
</feature>
<evidence type="ECO:0000313" key="3">
    <source>
        <dbReference type="Proteomes" id="UP000287177"/>
    </source>
</evidence>
<reference evidence="2 3" key="1">
    <citation type="submission" date="2013-06" db="EMBL/GenBank/DDBJ databases">
        <title>The draft sequence of the Mycobacterium elephantis genome.</title>
        <authorList>
            <person name="Pettersson F.B."/>
            <person name="Das S."/>
            <person name="Dasgupta S."/>
            <person name="Bhattacharya A."/>
            <person name="Kirsebom L.A."/>
        </authorList>
    </citation>
    <scope>NUCLEOTIDE SEQUENCE [LARGE SCALE GENOMIC DNA]</scope>
    <source>
        <strain evidence="2 3">DSM 44368</strain>
    </source>
</reference>
<comment type="caution">
    <text evidence="2">The sequence shown here is derived from an EMBL/GenBank/DDBJ whole genome shotgun (WGS) entry which is preliminary data.</text>
</comment>
<dbReference type="AlphaFoldDB" id="A0A439E0S2"/>